<gene>
    <name evidence="2" type="ORF">MPEBLZ_01381</name>
</gene>
<evidence type="ECO:0000313" key="3">
    <source>
        <dbReference type="Proteomes" id="UP000050360"/>
    </source>
</evidence>
<dbReference type="GO" id="GO:0009231">
    <property type="term" value="P:riboflavin biosynthetic process"/>
    <property type="evidence" value="ECO:0007669"/>
    <property type="project" value="InterPro"/>
</dbReference>
<evidence type="ECO:0000259" key="1">
    <source>
        <dbReference type="Pfam" id="PF01872"/>
    </source>
</evidence>
<dbReference type="Gene3D" id="3.40.430.10">
    <property type="entry name" value="Dihydrofolate Reductase, subunit A"/>
    <property type="match status" value="1"/>
</dbReference>
<comment type="caution">
    <text evidence="2">The sequence shown here is derived from an EMBL/GenBank/DDBJ whole genome shotgun (WGS) entry which is preliminary data.</text>
</comment>
<name>A0A0P7ZGR5_9EURY</name>
<evidence type="ECO:0000313" key="2">
    <source>
        <dbReference type="EMBL" id="KPQ44044.1"/>
    </source>
</evidence>
<dbReference type="AlphaFoldDB" id="A0A0P7ZGR5"/>
<dbReference type="PATRIC" id="fig|1719120.3.peg.1488"/>
<dbReference type="GO" id="GO:0008703">
    <property type="term" value="F:5-amino-6-(5-phosphoribosylamino)uracil reductase activity"/>
    <property type="evidence" value="ECO:0007669"/>
    <property type="project" value="InterPro"/>
</dbReference>
<accession>A0A0P7ZGR5</accession>
<dbReference type="Proteomes" id="UP000050360">
    <property type="component" value="Unassembled WGS sequence"/>
</dbReference>
<dbReference type="SUPFAM" id="SSF53597">
    <property type="entry name" value="Dihydrofolate reductase-like"/>
    <property type="match status" value="1"/>
</dbReference>
<sequence>MRKIIVSEFLTLDGVMQAPGSPDEDRSGGFNHGGWQMPYFDDIFAKAIIEGLTGAGGFVVGRKTYEIFAAYWPTAPAEVQAFAEPLNNLPKFVASKTMREPLAWNNSTLIAGDVVKEVAKLKRQSGNDLRVIGSGELVQTLMKHDLVDEYDLMIHPLVLGSGKHLFREGGSKQTLKLLDFKTTSKGVTILKYKTEKK</sequence>
<dbReference type="EMBL" id="LKCM01000115">
    <property type="protein sequence ID" value="KPQ44044.1"/>
    <property type="molecule type" value="Genomic_DNA"/>
</dbReference>
<dbReference type="InterPro" id="IPR050765">
    <property type="entry name" value="Riboflavin_Biosynth_HTPR"/>
</dbReference>
<protein>
    <recommendedName>
        <fullName evidence="1">Bacterial bifunctional deaminase-reductase C-terminal domain-containing protein</fullName>
    </recommendedName>
</protein>
<dbReference type="InterPro" id="IPR002734">
    <property type="entry name" value="RibDG_C"/>
</dbReference>
<dbReference type="InterPro" id="IPR024072">
    <property type="entry name" value="DHFR-like_dom_sf"/>
</dbReference>
<feature type="domain" description="Bacterial bifunctional deaminase-reductase C-terminal" evidence="1">
    <location>
        <begin position="2"/>
        <end position="188"/>
    </location>
</feature>
<reference evidence="2 3" key="1">
    <citation type="submission" date="2015-09" db="EMBL/GenBank/DDBJ databases">
        <title>A metagenomics-based metabolic model of nitrate-dependent anaerobic oxidation of methane by Methanoperedens-like archaea.</title>
        <authorList>
            <person name="Arshad A."/>
            <person name="Speth D.R."/>
            <person name="De Graaf R.M."/>
            <person name="Op Den Camp H.J."/>
            <person name="Jetten M.S."/>
            <person name="Welte C.U."/>
        </authorList>
    </citation>
    <scope>NUCLEOTIDE SEQUENCE [LARGE SCALE GENOMIC DNA]</scope>
</reference>
<proteinExistence type="predicted"/>
<dbReference type="PANTHER" id="PTHR38011">
    <property type="entry name" value="DIHYDROFOLATE REDUCTASE FAMILY PROTEIN (AFU_ORTHOLOGUE AFUA_8G06820)"/>
    <property type="match status" value="1"/>
</dbReference>
<dbReference type="Pfam" id="PF01872">
    <property type="entry name" value="RibD_C"/>
    <property type="match status" value="1"/>
</dbReference>
<organism evidence="2 3">
    <name type="scientific">Candidatus Methanoperedens nitratireducens</name>
    <dbReference type="NCBI Taxonomy" id="1392998"/>
    <lineage>
        <taxon>Archaea</taxon>
        <taxon>Methanobacteriati</taxon>
        <taxon>Methanobacteriota</taxon>
        <taxon>Stenosarchaea group</taxon>
        <taxon>Methanomicrobia</taxon>
        <taxon>Methanosarcinales</taxon>
        <taxon>ANME-2 cluster</taxon>
        <taxon>Candidatus Methanoperedentaceae</taxon>
        <taxon>Candidatus Methanoperedens</taxon>
    </lineage>
</organism>
<dbReference type="PANTHER" id="PTHR38011:SF2">
    <property type="entry name" value="BIFUNCTIONAL DEAMINASE-REDUCTASE DOMAIN PROTEIN"/>
    <property type="match status" value="1"/>
</dbReference>